<dbReference type="Proteomes" id="UP000437131">
    <property type="component" value="Unassembled WGS sequence"/>
</dbReference>
<organism evidence="12 13">
    <name type="scientific">Cyanobacterium aponinum 0216</name>
    <dbReference type="NCBI Taxonomy" id="2676140"/>
    <lineage>
        <taxon>Bacteria</taxon>
        <taxon>Bacillati</taxon>
        <taxon>Cyanobacteriota</taxon>
        <taxon>Cyanophyceae</taxon>
        <taxon>Oscillatoriophycideae</taxon>
        <taxon>Chroococcales</taxon>
        <taxon>Geminocystaceae</taxon>
        <taxon>Cyanobacterium</taxon>
    </lineage>
</organism>
<keyword evidence="5 9" id="KW-0812">Transmembrane</keyword>
<dbReference type="GO" id="GO:1902600">
    <property type="term" value="P:proton transmembrane transport"/>
    <property type="evidence" value="ECO:0007669"/>
    <property type="project" value="InterPro"/>
</dbReference>
<comment type="similarity">
    <text evidence="2">Belongs to the monovalent cation:proton antiporter 2 (CPA2) transporter (TC 2.A.37) family.</text>
</comment>
<feature type="transmembrane region" description="Helical" evidence="9">
    <location>
        <begin position="107"/>
        <end position="130"/>
    </location>
</feature>
<keyword evidence="3" id="KW-0813">Transport</keyword>
<proteinExistence type="inferred from homology"/>
<feature type="transmembrane region" description="Helical" evidence="9">
    <location>
        <begin position="340"/>
        <end position="363"/>
    </location>
</feature>
<feature type="transmembrane region" description="Helical" evidence="9">
    <location>
        <begin position="166"/>
        <end position="186"/>
    </location>
</feature>
<feature type="transmembrane region" description="Helical" evidence="9">
    <location>
        <begin position="49"/>
        <end position="68"/>
    </location>
</feature>
<feature type="transmembrane region" description="Helical" evidence="9">
    <location>
        <begin position="375"/>
        <end position="394"/>
    </location>
</feature>
<dbReference type="RefSeq" id="WP_155082369.1">
    <property type="nucleotide sequence ID" value="NZ_WMIA01000001.1"/>
</dbReference>
<dbReference type="GO" id="GO:0016020">
    <property type="term" value="C:membrane"/>
    <property type="evidence" value="ECO:0007669"/>
    <property type="project" value="UniProtKB-SubCell"/>
</dbReference>
<feature type="transmembrane region" description="Helical" evidence="9">
    <location>
        <begin position="283"/>
        <end position="301"/>
    </location>
</feature>
<sequence>MLTKLSSIINNLVMGFLPSPLSDPVAIFLVMMAVLLIAPLLFEKIKLPGIVGLIIAGIIIGPDGIGLLERDQTIELFGTVGLLFLMFMAGLETSLDDLKSNASKASIFGFATFIVPMILGTMAFTFLLGYDILPSILVASCFSSHTLLSLPIVIKRGIARTPAVTVTLGGTLIVNIVALLVLAVVVKADQGELSLGFWLFLIPALIIYTVAALWAVPVVGRWFFRRFGHDEGAEFTFVVATLFVVSYCAKLIEIEPIIGAFLAGIGIRPLIPSLSPLMNRIQFIGNTLFVPFFLISVGMLVNPKDIVSNPKSLMVSGVMIVVAIAAKYIPAWGIGKLFQYSFASTMVMFGLSVAQAASTLAAITVAFKIDLVDEATVNGTIAMILATCIVSPWVTNKWADEVSLNKNKGEEISHDKTITPEKESPQYRVVVPVANPNTEDNLLNLALILVNATEGKLFPLHVLTDDEKRISTTAKTRQTQLLETAEMIAHATATDVQTIGRIDSSIDKGIIHVYQECHANLIICGWKGFSTYKDNFFGNIIDNVLNKADIPVLITRFTEPIKTTKRVLFAISEAQYYDDVFSSAFDLTKIIADELHTHLEVILISSSRSHKPPMDLQNKLNVTVLELQGSFIRRVLQELQPDDLLILFTTINHNLRGFPAMGSIPEAIARNYRNPSMIVITFPHNKSKK</sequence>
<accession>A0A844GT06</accession>
<reference evidence="12 13" key="1">
    <citation type="submission" date="2019-11" db="EMBL/GenBank/DDBJ databases">
        <title>Isolation of a new High Light Tolerant Cyanobacteria.</title>
        <authorList>
            <person name="Dobson Z."/>
            <person name="Vaughn N."/>
            <person name="Vaughn M."/>
            <person name="Fromme P."/>
            <person name="Mazor Y."/>
        </authorList>
    </citation>
    <scope>NUCLEOTIDE SEQUENCE [LARGE SCALE GENOMIC DNA]</scope>
    <source>
        <strain evidence="12 13">0216</strain>
    </source>
</reference>
<feature type="domain" description="Cation/H+ exchanger transmembrane" evidence="11">
    <location>
        <begin position="33"/>
        <end position="394"/>
    </location>
</feature>
<name>A0A844GT06_9CHRO</name>
<dbReference type="InterPro" id="IPR038770">
    <property type="entry name" value="Na+/solute_symporter_sf"/>
</dbReference>
<comment type="subcellular location">
    <subcellularLocation>
        <location evidence="1">Membrane</location>
        <topology evidence="1">Multi-pass membrane protein</topology>
    </subcellularLocation>
</comment>
<protein>
    <submittedName>
        <fullName evidence="12">Cation:proton antiporter</fullName>
    </submittedName>
</protein>
<evidence type="ECO:0000256" key="8">
    <source>
        <dbReference type="ARBA" id="ARBA00023136"/>
    </source>
</evidence>
<gene>
    <name evidence="12" type="ORF">GGC33_00425</name>
</gene>
<dbReference type="Pfam" id="PF00582">
    <property type="entry name" value="Usp"/>
    <property type="match status" value="1"/>
</dbReference>
<dbReference type="Gene3D" id="3.40.50.12370">
    <property type="match status" value="1"/>
</dbReference>
<evidence type="ECO:0000256" key="6">
    <source>
        <dbReference type="ARBA" id="ARBA00022989"/>
    </source>
</evidence>
<dbReference type="AlphaFoldDB" id="A0A844GT06"/>
<evidence type="ECO:0000256" key="9">
    <source>
        <dbReference type="SAM" id="Phobius"/>
    </source>
</evidence>
<evidence type="ECO:0000256" key="7">
    <source>
        <dbReference type="ARBA" id="ARBA00023065"/>
    </source>
</evidence>
<dbReference type="Gene3D" id="1.20.1530.20">
    <property type="match status" value="1"/>
</dbReference>
<keyword evidence="4" id="KW-0050">Antiport</keyword>
<dbReference type="PANTHER" id="PTHR43562">
    <property type="entry name" value="NAPA-TYPE SODIUM/HYDROGEN ANTIPORTER"/>
    <property type="match status" value="1"/>
</dbReference>
<evidence type="ECO:0000256" key="5">
    <source>
        <dbReference type="ARBA" id="ARBA00022692"/>
    </source>
</evidence>
<evidence type="ECO:0000256" key="1">
    <source>
        <dbReference type="ARBA" id="ARBA00004141"/>
    </source>
</evidence>
<feature type="transmembrane region" description="Helical" evidence="9">
    <location>
        <begin position="24"/>
        <end position="42"/>
    </location>
</feature>
<keyword evidence="6 9" id="KW-1133">Transmembrane helix</keyword>
<keyword evidence="7" id="KW-0406">Ion transport</keyword>
<dbReference type="GO" id="GO:0015297">
    <property type="term" value="F:antiporter activity"/>
    <property type="evidence" value="ECO:0007669"/>
    <property type="project" value="UniProtKB-KW"/>
</dbReference>
<evidence type="ECO:0000313" key="13">
    <source>
        <dbReference type="Proteomes" id="UP000437131"/>
    </source>
</evidence>
<dbReference type="SUPFAM" id="SSF52402">
    <property type="entry name" value="Adenine nucleotide alpha hydrolases-like"/>
    <property type="match status" value="1"/>
</dbReference>
<keyword evidence="8 9" id="KW-0472">Membrane</keyword>
<comment type="caution">
    <text evidence="12">The sequence shown here is derived from an EMBL/GenBank/DDBJ whole genome shotgun (WGS) entry which is preliminary data.</text>
</comment>
<dbReference type="EMBL" id="WMIA01000001">
    <property type="protein sequence ID" value="MTF37405.1"/>
    <property type="molecule type" value="Genomic_DNA"/>
</dbReference>
<dbReference type="Pfam" id="PF00999">
    <property type="entry name" value="Na_H_Exchanger"/>
    <property type="match status" value="1"/>
</dbReference>
<evidence type="ECO:0000256" key="4">
    <source>
        <dbReference type="ARBA" id="ARBA00022449"/>
    </source>
</evidence>
<feature type="transmembrane region" description="Helical" evidence="9">
    <location>
        <begin position="198"/>
        <end position="223"/>
    </location>
</feature>
<evidence type="ECO:0000313" key="12">
    <source>
        <dbReference type="EMBL" id="MTF37405.1"/>
    </source>
</evidence>
<feature type="transmembrane region" description="Helical" evidence="9">
    <location>
        <begin position="74"/>
        <end position="95"/>
    </location>
</feature>
<dbReference type="PANTHER" id="PTHR43562:SF4">
    <property type="entry name" value="NA(+)_H(+) ANTIPORTER NHAS5"/>
    <property type="match status" value="1"/>
</dbReference>
<feature type="transmembrane region" description="Helical" evidence="9">
    <location>
        <begin position="235"/>
        <end position="263"/>
    </location>
</feature>
<dbReference type="InterPro" id="IPR006153">
    <property type="entry name" value="Cation/H_exchanger_TM"/>
</dbReference>
<evidence type="ECO:0000256" key="2">
    <source>
        <dbReference type="ARBA" id="ARBA00005551"/>
    </source>
</evidence>
<evidence type="ECO:0000259" key="11">
    <source>
        <dbReference type="Pfam" id="PF00999"/>
    </source>
</evidence>
<dbReference type="InterPro" id="IPR006016">
    <property type="entry name" value="UspA"/>
</dbReference>
<feature type="domain" description="UspA" evidence="10">
    <location>
        <begin position="428"/>
        <end position="556"/>
    </location>
</feature>
<feature type="transmembrane region" description="Helical" evidence="9">
    <location>
        <begin position="313"/>
        <end position="334"/>
    </location>
</feature>
<feature type="transmembrane region" description="Helical" evidence="9">
    <location>
        <begin position="136"/>
        <end position="154"/>
    </location>
</feature>
<evidence type="ECO:0000259" key="10">
    <source>
        <dbReference type="Pfam" id="PF00582"/>
    </source>
</evidence>
<evidence type="ECO:0000256" key="3">
    <source>
        <dbReference type="ARBA" id="ARBA00022448"/>
    </source>
</evidence>